<gene>
    <name evidence="2" type="ORF">E6C27_scaffold285G002300</name>
</gene>
<protein>
    <recommendedName>
        <fullName evidence="4">Mitochondrial protein</fullName>
    </recommendedName>
</protein>
<evidence type="ECO:0000313" key="3">
    <source>
        <dbReference type="Proteomes" id="UP000321393"/>
    </source>
</evidence>
<name>A0A5A7SX14_CUCMM</name>
<keyword evidence="1" id="KW-0812">Transmembrane</keyword>
<comment type="caution">
    <text evidence="2">The sequence shown here is derived from an EMBL/GenBank/DDBJ whole genome shotgun (WGS) entry which is preliminary data.</text>
</comment>
<dbReference type="EMBL" id="SSTE01019907">
    <property type="protein sequence ID" value="KAA0035560.1"/>
    <property type="molecule type" value="Genomic_DNA"/>
</dbReference>
<sequence length="182" mass="20797">MFKKTERRCIETYNDSHWARFAVDRKSTCAYCTLMWGNLVTWSKKQGVVARSNIEVEYRAMSLGKSEKIWLFKILSDLHQNYEARKLFLGGALGMPSLLRFLGVWCLIGVLEGCSLDNCEVPSLPPSFKEKGCFLSLGCFLSFGAVCSVIWDLWGEKNNRVFRGFESDPCEVWSLVLFHVSL</sequence>
<keyword evidence="1" id="KW-1133">Transmembrane helix</keyword>
<feature type="transmembrane region" description="Helical" evidence="1">
    <location>
        <begin position="134"/>
        <end position="154"/>
    </location>
</feature>
<evidence type="ECO:0008006" key="4">
    <source>
        <dbReference type="Google" id="ProtNLM"/>
    </source>
</evidence>
<organism evidence="2 3">
    <name type="scientific">Cucumis melo var. makuwa</name>
    <name type="common">Oriental melon</name>
    <dbReference type="NCBI Taxonomy" id="1194695"/>
    <lineage>
        <taxon>Eukaryota</taxon>
        <taxon>Viridiplantae</taxon>
        <taxon>Streptophyta</taxon>
        <taxon>Embryophyta</taxon>
        <taxon>Tracheophyta</taxon>
        <taxon>Spermatophyta</taxon>
        <taxon>Magnoliopsida</taxon>
        <taxon>eudicotyledons</taxon>
        <taxon>Gunneridae</taxon>
        <taxon>Pentapetalae</taxon>
        <taxon>rosids</taxon>
        <taxon>fabids</taxon>
        <taxon>Cucurbitales</taxon>
        <taxon>Cucurbitaceae</taxon>
        <taxon>Benincaseae</taxon>
        <taxon>Cucumis</taxon>
    </lineage>
</organism>
<dbReference type="PANTHER" id="PTHR11439">
    <property type="entry name" value="GAG-POL-RELATED RETROTRANSPOSON"/>
    <property type="match status" value="1"/>
</dbReference>
<dbReference type="CDD" id="cd09272">
    <property type="entry name" value="RNase_HI_RT_Ty1"/>
    <property type="match status" value="1"/>
</dbReference>
<dbReference type="PANTHER" id="PTHR11439:SF511">
    <property type="match status" value="1"/>
</dbReference>
<reference evidence="2 3" key="1">
    <citation type="submission" date="2019-08" db="EMBL/GenBank/DDBJ databases">
        <title>Draft genome sequences of two oriental melons (Cucumis melo L. var makuwa).</title>
        <authorList>
            <person name="Kwon S.-Y."/>
        </authorList>
    </citation>
    <scope>NUCLEOTIDE SEQUENCE [LARGE SCALE GENOMIC DNA]</scope>
    <source>
        <strain evidence="3">cv. SW 3</strain>
        <tissue evidence="2">Leaf</tissue>
    </source>
</reference>
<proteinExistence type="predicted"/>
<evidence type="ECO:0000256" key="1">
    <source>
        <dbReference type="SAM" id="Phobius"/>
    </source>
</evidence>
<dbReference type="AlphaFoldDB" id="A0A5A7SX14"/>
<evidence type="ECO:0000313" key="2">
    <source>
        <dbReference type="EMBL" id="KAA0035560.1"/>
    </source>
</evidence>
<dbReference type="OrthoDB" id="1424613at2759"/>
<feature type="transmembrane region" description="Helical" evidence="1">
    <location>
        <begin position="87"/>
        <end position="111"/>
    </location>
</feature>
<accession>A0A5A7SX14</accession>
<keyword evidence="1" id="KW-0472">Membrane</keyword>
<dbReference type="Proteomes" id="UP000321393">
    <property type="component" value="Unassembled WGS sequence"/>
</dbReference>